<dbReference type="PROSITE" id="PS51257">
    <property type="entry name" value="PROKAR_LIPOPROTEIN"/>
    <property type="match status" value="1"/>
</dbReference>
<sequence>MPKPFLVLTALALLSACTHTRPMSPSAPSPRQNLTPEEGVQTYFRASDTSSSRLLRSAFHPGTVMHWVEGDGELRARTQLEWWQALDAKAGHPEPATERRLTVLDREGPFALVEAVSHWPSHTFDDLLLVVDSPAGWRIVGKVFQRLAPGERATESTSAQEEIRAVLAGKIEAHAAYSPALLHQTHTADCRYYRVHVEGVPFSWVTLSEAAARYAEKQDAGVQDRASPWRILQVEVRGSVAAAKLDVVFEGVRYIDHLLLVHTGGQWRIAAAAWGNPRPVP</sequence>
<dbReference type="Gene3D" id="3.10.450.50">
    <property type="match status" value="2"/>
</dbReference>
<keyword evidence="3" id="KW-1185">Reference proteome</keyword>
<name>A0ABY9WJ53_9BACT</name>
<organism evidence="2 3">
    <name type="scientific">Archangium minus</name>
    <dbReference type="NCBI Taxonomy" id="83450"/>
    <lineage>
        <taxon>Bacteria</taxon>
        <taxon>Pseudomonadati</taxon>
        <taxon>Myxococcota</taxon>
        <taxon>Myxococcia</taxon>
        <taxon>Myxococcales</taxon>
        <taxon>Cystobacterineae</taxon>
        <taxon>Archangiaceae</taxon>
        <taxon>Archangium</taxon>
    </lineage>
</organism>
<dbReference type="InterPro" id="IPR039437">
    <property type="entry name" value="FrzH/put_lumazine-bd"/>
</dbReference>
<reference evidence="2 3" key="1">
    <citation type="submission" date="2019-08" db="EMBL/GenBank/DDBJ databases">
        <title>Archangium and Cystobacter genomes.</title>
        <authorList>
            <person name="Chen I.-C.K."/>
            <person name="Wielgoss S."/>
        </authorList>
    </citation>
    <scope>NUCLEOTIDE SEQUENCE [LARGE SCALE GENOMIC DNA]</scope>
    <source>
        <strain evidence="2 3">Cbm 6</strain>
    </source>
</reference>
<dbReference type="EMBL" id="CP043494">
    <property type="protein sequence ID" value="WNG43748.1"/>
    <property type="molecule type" value="Genomic_DNA"/>
</dbReference>
<feature type="chain" id="PRO_5045427185" evidence="1">
    <location>
        <begin position="21"/>
        <end position="281"/>
    </location>
</feature>
<gene>
    <name evidence="2" type="ORF">F0U60_06310</name>
</gene>
<dbReference type="InterPro" id="IPR032710">
    <property type="entry name" value="NTF2-like_dom_sf"/>
</dbReference>
<accession>A0ABY9WJ53</accession>
<evidence type="ECO:0000313" key="2">
    <source>
        <dbReference type="EMBL" id="WNG43748.1"/>
    </source>
</evidence>
<feature type="signal peptide" evidence="1">
    <location>
        <begin position="1"/>
        <end position="20"/>
    </location>
</feature>
<dbReference type="RefSeq" id="WP_395815369.1">
    <property type="nucleotide sequence ID" value="NZ_CP043494.1"/>
</dbReference>
<evidence type="ECO:0000313" key="3">
    <source>
        <dbReference type="Proteomes" id="UP001611383"/>
    </source>
</evidence>
<proteinExistence type="predicted"/>
<keyword evidence="1" id="KW-0732">Signal</keyword>
<protein>
    <submittedName>
        <fullName evidence="2">Nuclear transport factor 2 family protein</fullName>
    </submittedName>
</protein>
<dbReference type="SUPFAM" id="SSF54427">
    <property type="entry name" value="NTF2-like"/>
    <property type="match status" value="2"/>
</dbReference>
<evidence type="ECO:0000256" key="1">
    <source>
        <dbReference type="SAM" id="SignalP"/>
    </source>
</evidence>
<dbReference type="Proteomes" id="UP001611383">
    <property type="component" value="Chromosome"/>
</dbReference>
<dbReference type="Pfam" id="PF12893">
    <property type="entry name" value="Lumazine_bd_2"/>
    <property type="match status" value="2"/>
</dbReference>